<reference evidence="1" key="1">
    <citation type="submission" date="2019-04" db="EMBL/GenBank/DDBJ databases">
        <title>Genome assembly of Zosterops borbonicus 15179.</title>
        <authorList>
            <person name="Leroy T."/>
            <person name="Anselmetti Y."/>
            <person name="Tilak M.-K."/>
            <person name="Nabholz B."/>
        </authorList>
    </citation>
    <scope>NUCLEOTIDE SEQUENCE</scope>
    <source>
        <strain evidence="1">HGM_15179</strain>
        <tissue evidence="1">Muscle</tissue>
    </source>
</reference>
<dbReference type="EMBL" id="SWJQ01000045">
    <property type="protein sequence ID" value="TRZ24606.1"/>
    <property type="molecule type" value="Genomic_DNA"/>
</dbReference>
<protein>
    <submittedName>
        <fullName evidence="1">Uncharacterized protein</fullName>
    </submittedName>
</protein>
<sequence length="78" mass="8945">MSCLQPWVLTYLKGFLYLEGQEDLANIASGPTQVPPTTLAPAYLPTQFYEEDKGLKRNENENVYYSQIPFDVQDRSKI</sequence>
<organism evidence="1 2">
    <name type="scientific">Zosterops borbonicus</name>
    <dbReference type="NCBI Taxonomy" id="364589"/>
    <lineage>
        <taxon>Eukaryota</taxon>
        <taxon>Metazoa</taxon>
        <taxon>Chordata</taxon>
        <taxon>Craniata</taxon>
        <taxon>Vertebrata</taxon>
        <taxon>Euteleostomi</taxon>
        <taxon>Archelosauria</taxon>
        <taxon>Archosauria</taxon>
        <taxon>Dinosauria</taxon>
        <taxon>Saurischia</taxon>
        <taxon>Theropoda</taxon>
        <taxon>Coelurosauria</taxon>
        <taxon>Aves</taxon>
        <taxon>Neognathae</taxon>
        <taxon>Neoaves</taxon>
        <taxon>Telluraves</taxon>
        <taxon>Australaves</taxon>
        <taxon>Passeriformes</taxon>
        <taxon>Sylvioidea</taxon>
        <taxon>Zosteropidae</taxon>
        <taxon>Zosterops</taxon>
    </lineage>
</organism>
<proteinExistence type="predicted"/>
<name>A0A8K1GSR0_9PASS</name>
<accession>A0A8K1GSR0</accession>
<keyword evidence="2" id="KW-1185">Reference proteome</keyword>
<comment type="caution">
    <text evidence="1">The sequence shown here is derived from an EMBL/GenBank/DDBJ whole genome shotgun (WGS) entry which is preliminary data.</text>
</comment>
<dbReference type="Proteomes" id="UP000796761">
    <property type="component" value="Unassembled WGS sequence"/>
</dbReference>
<evidence type="ECO:0000313" key="1">
    <source>
        <dbReference type="EMBL" id="TRZ24606.1"/>
    </source>
</evidence>
<dbReference type="AlphaFoldDB" id="A0A8K1GSR0"/>
<evidence type="ECO:0000313" key="2">
    <source>
        <dbReference type="Proteomes" id="UP000796761"/>
    </source>
</evidence>
<gene>
    <name evidence="1" type="ORF">HGM15179_002493</name>
</gene>